<proteinExistence type="predicted"/>
<evidence type="ECO:0000313" key="4">
    <source>
        <dbReference type="Proteomes" id="UP001139103"/>
    </source>
</evidence>
<keyword evidence="3" id="KW-0328">Glycosyltransferase</keyword>
<dbReference type="RefSeq" id="WP_230215027.1">
    <property type="nucleotide sequence ID" value="NZ_JAJKFT010000002.1"/>
</dbReference>
<dbReference type="PANTHER" id="PTHR45947:SF13">
    <property type="entry name" value="TRANSFERASE"/>
    <property type="match status" value="1"/>
</dbReference>
<dbReference type="AlphaFoldDB" id="A0A9X1MHF6"/>
<feature type="domain" description="Glycosyltransferase subfamily 4-like N-terminal" evidence="2">
    <location>
        <begin position="22"/>
        <end position="204"/>
    </location>
</feature>
<dbReference type="InterPro" id="IPR001296">
    <property type="entry name" value="Glyco_trans_1"/>
</dbReference>
<dbReference type="SUPFAM" id="SSF53756">
    <property type="entry name" value="UDP-Glycosyltransferase/glycogen phosphorylase"/>
    <property type="match status" value="1"/>
</dbReference>
<accession>A0A9X1MHF6</accession>
<dbReference type="PANTHER" id="PTHR45947">
    <property type="entry name" value="SULFOQUINOVOSYL TRANSFERASE SQD2"/>
    <property type="match status" value="1"/>
</dbReference>
<dbReference type="EMBL" id="JAJKFT010000002">
    <property type="protein sequence ID" value="MCC9627158.1"/>
    <property type="molecule type" value="Genomic_DNA"/>
</dbReference>
<dbReference type="Proteomes" id="UP001139103">
    <property type="component" value="Unassembled WGS sequence"/>
</dbReference>
<dbReference type="Gene3D" id="3.40.50.2000">
    <property type="entry name" value="Glycogen Phosphorylase B"/>
    <property type="match status" value="2"/>
</dbReference>
<reference evidence="3" key="1">
    <citation type="submission" date="2021-11" db="EMBL/GenBank/DDBJ databases">
        <title>Genome sequence.</title>
        <authorList>
            <person name="Sun Q."/>
        </authorList>
    </citation>
    <scope>NUCLEOTIDE SEQUENCE</scope>
    <source>
        <strain evidence="3">JC732</strain>
    </source>
</reference>
<comment type="caution">
    <text evidence="3">The sequence shown here is derived from an EMBL/GenBank/DDBJ whole genome shotgun (WGS) entry which is preliminary data.</text>
</comment>
<keyword evidence="4" id="KW-1185">Reference proteome</keyword>
<dbReference type="EC" id="2.4.-.-" evidence="3"/>
<dbReference type="InterPro" id="IPR050194">
    <property type="entry name" value="Glycosyltransferase_grp1"/>
</dbReference>
<organism evidence="3 4">
    <name type="scientific">Blastopirellula sediminis</name>
    <dbReference type="NCBI Taxonomy" id="2894196"/>
    <lineage>
        <taxon>Bacteria</taxon>
        <taxon>Pseudomonadati</taxon>
        <taxon>Planctomycetota</taxon>
        <taxon>Planctomycetia</taxon>
        <taxon>Pirellulales</taxon>
        <taxon>Pirellulaceae</taxon>
        <taxon>Blastopirellula</taxon>
    </lineage>
</organism>
<keyword evidence="3" id="KW-0808">Transferase</keyword>
<dbReference type="Pfam" id="PF00534">
    <property type="entry name" value="Glycos_transf_1"/>
    <property type="match status" value="1"/>
</dbReference>
<name>A0A9X1MHF6_9BACT</name>
<protein>
    <submittedName>
        <fullName evidence="3">Glycosyltransferase</fullName>
        <ecNumber evidence="3">2.4.-.-</ecNumber>
    </submittedName>
</protein>
<dbReference type="InterPro" id="IPR028098">
    <property type="entry name" value="Glyco_trans_4-like_N"/>
</dbReference>
<evidence type="ECO:0000259" key="2">
    <source>
        <dbReference type="Pfam" id="PF13439"/>
    </source>
</evidence>
<dbReference type="Pfam" id="PF13439">
    <property type="entry name" value="Glyco_transf_4"/>
    <property type="match status" value="1"/>
</dbReference>
<gene>
    <name evidence="3" type="ORF">LOC68_01945</name>
</gene>
<feature type="domain" description="Glycosyl transferase family 1" evidence="1">
    <location>
        <begin position="214"/>
        <end position="362"/>
    </location>
</feature>
<dbReference type="GO" id="GO:0016757">
    <property type="term" value="F:glycosyltransferase activity"/>
    <property type="evidence" value="ECO:0007669"/>
    <property type="project" value="UniProtKB-KW"/>
</dbReference>
<evidence type="ECO:0000259" key="1">
    <source>
        <dbReference type="Pfam" id="PF00534"/>
    </source>
</evidence>
<evidence type="ECO:0000313" key="3">
    <source>
        <dbReference type="EMBL" id="MCC9627158.1"/>
    </source>
</evidence>
<sequence>MKVLLCHGYYTQRGGEDLSFEDEARILARSGHTVLQYTIDNKEAERMGKLSLARNMLWNKRTYRDVQNIVRSERPDVVHCTNTFPLMSPSVYYACRETKTPIVQSLRNYRLLCPAFNFLRDGKVCEACLQKSFAWPAVRYGCYRNSRSASAMVAATYGLHRLLGTWSARIDMYFTLTQFARQKFIDGGIPAEKIMVKANCVDPDPGQGAGQGGYVIFVGRLSEEKGLPCLLEAWRKSPDLPRLKIVGGGPSASLVQAAAESDPRIEQVGPLSQPEVMKLVGDASLLVCPSIWYETFGRVIIEAYATGTPVVASDLGAMSELIEDGITGHRFVAGDADDLAAKVRMLLDRNDLQTTLRRAARAKYEQTYTPQHNYQRLIEIYEAAIDSRATAGVNRESSTKRGIPEESPL</sequence>